<dbReference type="SUPFAM" id="SSF46689">
    <property type="entry name" value="Homeodomain-like"/>
    <property type="match status" value="1"/>
</dbReference>
<reference evidence="5" key="1">
    <citation type="journal article" date="2014" name="Int. J. Syst. Evol. Microbiol.">
        <title>Complete genome sequence of Corynebacterium casei LMG S-19264T (=DSM 44701T), isolated from a smear-ripened cheese.</title>
        <authorList>
            <consortium name="US DOE Joint Genome Institute (JGI-PGF)"/>
            <person name="Walter F."/>
            <person name="Albersmeier A."/>
            <person name="Kalinowski J."/>
            <person name="Ruckert C."/>
        </authorList>
    </citation>
    <scope>NUCLEOTIDE SEQUENCE</scope>
    <source>
        <strain evidence="5">CGMCC 1.12919</strain>
    </source>
</reference>
<dbReference type="InterPro" id="IPR018062">
    <property type="entry name" value="HTH_AraC-typ_CS"/>
</dbReference>
<dbReference type="GO" id="GO:0005829">
    <property type="term" value="C:cytosol"/>
    <property type="evidence" value="ECO:0007669"/>
    <property type="project" value="TreeGrafter"/>
</dbReference>
<evidence type="ECO:0000256" key="2">
    <source>
        <dbReference type="ARBA" id="ARBA00023125"/>
    </source>
</evidence>
<dbReference type="Proteomes" id="UP000637002">
    <property type="component" value="Unassembled WGS sequence"/>
</dbReference>
<dbReference type="InterPro" id="IPR018060">
    <property type="entry name" value="HTH_AraC"/>
</dbReference>
<keyword evidence="1" id="KW-0805">Transcription regulation</keyword>
<keyword evidence="6" id="KW-1185">Reference proteome</keyword>
<accession>A0A916UPC2</accession>
<comment type="caution">
    <text evidence="5">The sequence shown here is derived from an EMBL/GenBank/DDBJ whole genome shotgun (WGS) entry which is preliminary data.</text>
</comment>
<sequence>MLRITFRQEGAHGLVQSWNPHALGDLLPFVAEFWRASMVTLKGEILGDRFPSTLMRFPYPRPTHWRAYADLFHCPLEFESETMEWHFDAAVFARPCPSASSLTANICRDFCEGLIARQDGGSPLLRELRNYVLGNSSRRCTADDVASALGLSRRTLFRRLAEDGTTFQDSLDQTRASLACEYLENTLLSVSEIAERCGFGDEANFRKAFARWRAATPSAWRKVAHRRREPEAMHWKPADVYPTPEGAAHRIEGLPVSTSIVLNRLSNE</sequence>
<dbReference type="Gene3D" id="1.10.10.60">
    <property type="entry name" value="Homeodomain-like"/>
    <property type="match status" value="1"/>
</dbReference>
<dbReference type="InterPro" id="IPR032687">
    <property type="entry name" value="AraC-type_N"/>
</dbReference>
<evidence type="ECO:0000256" key="1">
    <source>
        <dbReference type="ARBA" id="ARBA00023015"/>
    </source>
</evidence>
<organism evidence="5 6">
    <name type="scientific">Chelatococcus reniformis</name>
    <dbReference type="NCBI Taxonomy" id="1494448"/>
    <lineage>
        <taxon>Bacteria</taxon>
        <taxon>Pseudomonadati</taxon>
        <taxon>Pseudomonadota</taxon>
        <taxon>Alphaproteobacteria</taxon>
        <taxon>Hyphomicrobiales</taxon>
        <taxon>Chelatococcaceae</taxon>
        <taxon>Chelatococcus</taxon>
    </lineage>
</organism>
<dbReference type="SMART" id="SM00342">
    <property type="entry name" value="HTH_ARAC"/>
    <property type="match status" value="1"/>
</dbReference>
<keyword evidence="3" id="KW-0804">Transcription</keyword>
<protein>
    <recommendedName>
        <fullName evidence="4">HTH araC/xylS-type domain-containing protein</fullName>
    </recommendedName>
</protein>
<reference evidence="5" key="2">
    <citation type="submission" date="2020-09" db="EMBL/GenBank/DDBJ databases">
        <authorList>
            <person name="Sun Q."/>
            <person name="Zhou Y."/>
        </authorList>
    </citation>
    <scope>NUCLEOTIDE SEQUENCE</scope>
    <source>
        <strain evidence="5">CGMCC 1.12919</strain>
    </source>
</reference>
<proteinExistence type="predicted"/>
<dbReference type="Pfam" id="PF12833">
    <property type="entry name" value="HTH_18"/>
    <property type="match status" value="1"/>
</dbReference>
<evidence type="ECO:0000313" key="6">
    <source>
        <dbReference type="Proteomes" id="UP000637002"/>
    </source>
</evidence>
<gene>
    <name evidence="5" type="ORF">GCM10010994_44540</name>
</gene>
<evidence type="ECO:0000259" key="4">
    <source>
        <dbReference type="PROSITE" id="PS01124"/>
    </source>
</evidence>
<evidence type="ECO:0000313" key="5">
    <source>
        <dbReference type="EMBL" id="GGC81674.1"/>
    </source>
</evidence>
<dbReference type="PANTHER" id="PTHR47894">
    <property type="entry name" value="HTH-TYPE TRANSCRIPTIONAL REGULATOR GADX"/>
    <property type="match status" value="1"/>
</dbReference>
<dbReference type="InterPro" id="IPR009057">
    <property type="entry name" value="Homeodomain-like_sf"/>
</dbReference>
<dbReference type="AlphaFoldDB" id="A0A916UPC2"/>
<evidence type="ECO:0000256" key="3">
    <source>
        <dbReference type="ARBA" id="ARBA00023163"/>
    </source>
</evidence>
<dbReference type="GO" id="GO:0003700">
    <property type="term" value="F:DNA-binding transcription factor activity"/>
    <property type="evidence" value="ECO:0007669"/>
    <property type="project" value="InterPro"/>
</dbReference>
<keyword evidence="2" id="KW-0238">DNA-binding</keyword>
<dbReference type="PANTHER" id="PTHR47894:SF1">
    <property type="entry name" value="HTH-TYPE TRANSCRIPTIONAL REGULATOR VQSM"/>
    <property type="match status" value="1"/>
</dbReference>
<dbReference type="EMBL" id="BMGG01000008">
    <property type="protein sequence ID" value="GGC81674.1"/>
    <property type="molecule type" value="Genomic_DNA"/>
</dbReference>
<name>A0A916UPC2_9HYPH</name>
<dbReference type="PROSITE" id="PS00041">
    <property type="entry name" value="HTH_ARAC_FAMILY_1"/>
    <property type="match status" value="1"/>
</dbReference>
<dbReference type="PROSITE" id="PS01124">
    <property type="entry name" value="HTH_ARAC_FAMILY_2"/>
    <property type="match status" value="1"/>
</dbReference>
<dbReference type="GO" id="GO:0000976">
    <property type="term" value="F:transcription cis-regulatory region binding"/>
    <property type="evidence" value="ECO:0007669"/>
    <property type="project" value="TreeGrafter"/>
</dbReference>
<dbReference type="Pfam" id="PF12625">
    <property type="entry name" value="Arabinose_bd"/>
    <property type="match status" value="1"/>
</dbReference>
<feature type="domain" description="HTH araC/xylS-type" evidence="4">
    <location>
        <begin position="126"/>
        <end position="223"/>
    </location>
</feature>